<gene>
    <name evidence="1" type="ORF">OMM_07521</name>
</gene>
<name>A0A1V1PCK0_9BACT</name>
<sequence>KLTYQINEDRVPGIGELIFRAFLSCLKENTEKNMSTTSVRGEHKVSPYTGFINSFQPDEIDILKTLLLKKQFGNT</sequence>
<organism evidence="1 2">
    <name type="scientific">Candidatus Magnetoglobus multicellularis str. Araruama</name>
    <dbReference type="NCBI Taxonomy" id="890399"/>
    <lineage>
        <taxon>Bacteria</taxon>
        <taxon>Pseudomonadati</taxon>
        <taxon>Thermodesulfobacteriota</taxon>
        <taxon>Desulfobacteria</taxon>
        <taxon>Desulfobacterales</taxon>
        <taxon>Desulfobacteraceae</taxon>
        <taxon>Candidatus Magnetoglobus</taxon>
    </lineage>
</organism>
<dbReference type="Proteomes" id="UP000189670">
    <property type="component" value="Unassembled WGS sequence"/>
</dbReference>
<reference evidence="2" key="1">
    <citation type="submission" date="2012-11" db="EMBL/GenBank/DDBJ databases">
        <authorList>
            <person name="Lucero-Rivera Y.E."/>
            <person name="Tovar-Ramirez D."/>
        </authorList>
    </citation>
    <scope>NUCLEOTIDE SEQUENCE [LARGE SCALE GENOMIC DNA]</scope>
    <source>
        <strain evidence="2">Araruama</strain>
    </source>
</reference>
<dbReference type="AlphaFoldDB" id="A0A1V1PCK0"/>
<comment type="caution">
    <text evidence="1">The sequence shown here is derived from an EMBL/GenBank/DDBJ whole genome shotgun (WGS) entry which is preliminary data.</text>
</comment>
<feature type="non-terminal residue" evidence="1">
    <location>
        <position position="1"/>
    </location>
</feature>
<proteinExistence type="predicted"/>
<evidence type="ECO:0000313" key="2">
    <source>
        <dbReference type="Proteomes" id="UP000189670"/>
    </source>
</evidence>
<dbReference type="EMBL" id="ATBP01000150">
    <property type="protein sequence ID" value="ETR72405.1"/>
    <property type="molecule type" value="Genomic_DNA"/>
</dbReference>
<evidence type="ECO:0000313" key="1">
    <source>
        <dbReference type="EMBL" id="ETR72405.1"/>
    </source>
</evidence>
<accession>A0A1V1PCK0</accession>
<protein>
    <submittedName>
        <fullName evidence="1">Uncharacterized protein</fullName>
    </submittedName>
</protein>